<feature type="region of interest" description="Disordered" evidence="1">
    <location>
        <begin position="36"/>
        <end position="57"/>
    </location>
</feature>
<dbReference type="EMBL" id="JH000735">
    <property type="protein sequence ID" value="EGV95160.1"/>
    <property type="molecule type" value="Genomic_DNA"/>
</dbReference>
<evidence type="ECO:0000256" key="1">
    <source>
        <dbReference type="SAM" id="MobiDB-lite"/>
    </source>
</evidence>
<evidence type="ECO:0000313" key="3">
    <source>
        <dbReference type="Proteomes" id="UP000001075"/>
    </source>
</evidence>
<dbReference type="AlphaFoldDB" id="G3HUF1"/>
<evidence type="ECO:0000313" key="2">
    <source>
        <dbReference type="EMBL" id="EGV95160.1"/>
    </source>
</evidence>
<accession>G3HUF1</accession>
<organism evidence="2 3">
    <name type="scientific">Cricetulus griseus</name>
    <name type="common">Chinese hamster</name>
    <name type="synonym">Cricetulus barabensis griseus</name>
    <dbReference type="NCBI Taxonomy" id="10029"/>
    <lineage>
        <taxon>Eukaryota</taxon>
        <taxon>Metazoa</taxon>
        <taxon>Chordata</taxon>
        <taxon>Craniata</taxon>
        <taxon>Vertebrata</taxon>
        <taxon>Euteleostomi</taxon>
        <taxon>Mammalia</taxon>
        <taxon>Eutheria</taxon>
        <taxon>Euarchontoglires</taxon>
        <taxon>Glires</taxon>
        <taxon>Rodentia</taxon>
        <taxon>Myomorpha</taxon>
        <taxon>Muroidea</taxon>
        <taxon>Cricetidae</taxon>
        <taxon>Cricetinae</taxon>
        <taxon>Cricetulus</taxon>
    </lineage>
</organism>
<proteinExistence type="predicted"/>
<dbReference type="InParanoid" id="G3HUF1"/>
<reference evidence="3" key="1">
    <citation type="journal article" date="2011" name="Nat. Biotechnol.">
        <title>The genomic sequence of the Chinese hamster ovary (CHO)-K1 cell line.</title>
        <authorList>
            <person name="Xu X."/>
            <person name="Nagarajan H."/>
            <person name="Lewis N.E."/>
            <person name="Pan S."/>
            <person name="Cai Z."/>
            <person name="Liu X."/>
            <person name="Chen W."/>
            <person name="Xie M."/>
            <person name="Wang W."/>
            <person name="Hammond S."/>
            <person name="Andersen M.R."/>
            <person name="Neff N."/>
            <person name="Passarelli B."/>
            <person name="Koh W."/>
            <person name="Fan H.C."/>
            <person name="Wang J."/>
            <person name="Gui Y."/>
            <person name="Lee K.H."/>
            <person name="Betenbaugh M.J."/>
            <person name="Quake S.R."/>
            <person name="Famili I."/>
            <person name="Palsson B.O."/>
            <person name="Wang J."/>
        </authorList>
    </citation>
    <scope>NUCLEOTIDE SEQUENCE [LARGE SCALE GENOMIC DNA]</scope>
    <source>
        <strain evidence="3">CHO K1 cell line</strain>
    </source>
</reference>
<gene>
    <name evidence="2" type="ORF">I79_014561</name>
</gene>
<name>G3HUF1_CRIGR</name>
<dbReference type="Proteomes" id="UP000001075">
    <property type="component" value="Unassembled WGS sequence"/>
</dbReference>
<protein>
    <submittedName>
        <fullName evidence="2">Uncharacterized protein</fullName>
    </submittedName>
</protein>
<sequence length="57" mass="6247">MTEADVISVIRRPIPWQMLISPRSCWTLFSSPVTISSFGKEPMKPPKPSTGASLSSL</sequence>